<comment type="caution">
    <text evidence="2">The sequence shown here is derived from an EMBL/GenBank/DDBJ whole genome shotgun (WGS) entry which is preliminary data.</text>
</comment>
<dbReference type="GO" id="GO:0004674">
    <property type="term" value="F:protein serine/threonine kinase activity"/>
    <property type="evidence" value="ECO:0007669"/>
    <property type="project" value="TreeGrafter"/>
</dbReference>
<name>A0A2Z6S9L3_9GLOM</name>
<protein>
    <submittedName>
        <fullName evidence="3">Kinase-like domain-containing protein</fullName>
    </submittedName>
</protein>
<dbReference type="Proteomes" id="UP000247702">
    <property type="component" value="Unassembled WGS sequence"/>
</dbReference>
<evidence type="ECO:0000313" key="2">
    <source>
        <dbReference type="EMBL" id="GBC07815.1"/>
    </source>
</evidence>
<dbReference type="Proteomes" id="UP000615446">
    <property type="component" value="Unassembled WGS sequence"/>
</dbReference>
<dbReference type="SUPFAM" id="SSF56112">
    <property type="entry name" value="Protein kinase-like (PK-like)"/>
    <property type="match status" value="1"/>
</dbReference>
<reference evidence="3" key="2">
    <citation type="submission" date="2019-10" db="EMBL/GenBank/DDBJ databases">
        <title>Conservation and host-specific expression of non-tandemly repeated heterogenous ribosome RNA gene in arbuscular mycorrhizal fungi.</title>
        <authorList>
            <person name="Maeda T."/>
            <person name="Kobayashi Y."/>
            <person name="Nakagawa T."/>
            <person name="Ezawa T."/>
            <person name="Yamaguchi K."/>
            <person name="Bino T."/>
            <person name="Nishimoto Y."/>
            <person name="Shigenobu S."/>
            <person name="Kawaguchi M."/>
        </authorList>
    </citation>
    <scope>NUCLEOTIDE SEQUENCE</scope>
    <source>
        <strain evidence="3">HR1</strain>
    </source>
</reference>
<keyword evidence="3" id="KW-0808">Transferase</keyword>
<gene>
    <name evidence="3" type="ORF">RCL2_000022300</name>
    <name evidence="2" type="ORF">RclHR1_07700008</name>
</gene>
<keyword evidence="3" id="KW-0418">Kinase</keyword>
<dbReference type="EMBL" id="BLAL01000004">
    <property type="protein sequence ID" value="GES72665.1"/>
    <property type="molecule type" value="Genomic_DNA"/>
</dbReference>
<dbReference type="InterPro" id="IPR000719">
    <property type="entry name" value="Prot_kinase_dom"/>
</dbReference>
<dbReference type="PANTHER" id="PTHR44329">
    <property type="entry name" value="SERINE/THREONINE-PROTEIN KINASE TNNI3K-RELATED"/>
    <property type="match status" value="1"/>
</dbReference>
<evidence type="ECO:0000313" key="4">
    <source>
        <dbReference type="Proteomes" id="UP000247702"/>
    </source>
</evidence>
<dbReference type="InterPro" id="IPR011009">
    <property type="entry name" value="Kinase-like_dom_sf"/>
</dbReference>
<dbReference type="AlphaFoldDB" id="A0A2Z6S9L3"/>
<dbReference type="InterPro" id="IPR001245">
    <property type="entry name" value="Ser-Thr/Tyr_kinase_cat_dom"/>
</dbReference>
<dbReference type="InterPro" id="IPR051681">
    <property type="entry name" value="Ser/Thr_Kinases-Pseudokinases"/>
</dbReference>
<feature type="domain" description="Protein kinase" evidence="1">
    <location>
        <begin position="134"/>
        <end position="406"/>
    </location>
</feature>
<evidence type="ECO:0000313" key="3">
    <source>
        <dbReference type="EMBL" id="GES72665.1"/>
    </source>
</evidence>
<dbReference type="Gene3D" id="1.10.510.10">
    <property type="entry name" value="Transferase(Phosphotransferase) domain 1"/>
    <property type="match status" value="1"/>
</dbReference>
<dbReference type="GO" id="GO:0005524">
    <property type="term" value="F:ATP binding"/>
    <property type="evidence" value="ECO:0007669"/>
    <property type="project" value="InterPro"/>
</dbReference>
<dbReference type="OrthoDB" id="2306651at2759"/>
<reference evidence="2 4" key="1">
    <citation type="submission" date="2017-11" db="EMBL/GenBank/DDBJ databases">
        <title>The genome of Rhizophagus clarus HR1 reveals common genetic basis of auxotrophy among arbuscular mycorrhizal fungi.</title>
        <authorList>
            <person name="Kobayashi Y."/>
        </authorList>
    </citation>
    <scope>NUCLEOTIDE SEQUENCE [LARGE SCALE GENOMIC DNA]</scope>
    <source>
        <strain evidence="2 4">HR1</strain>
    </source>
</reference>
<evidence type="ECO:0000259" key="1">
    <source>
        <dbReference type="PROSITE" id="PS50011"/>
    </source>
</evidence>
<dbReference type="PROSITE" id="PS50011">
    <property type="entry name" value="PROTEIN_KINASE_DOM"/>
    <property type="match status" value="1"/>
</dbReference>
<sequence>MATIRREVVNAVYDKAYALINNDDMHIRFRDIKEFVRKEETLTEEEKDVVIKRFDGDYDYFKVVKNDGIKRVCENCQEKCLATLYCEVCIRKYLISRFSDWTSGNKTIDTLLQKCQEDSLIPYMIVEWIPYDKFKNLKFLAKGGCSDIYTADWEEGCYKEWDVKERKLKRTGSSKVVLKKLENVEDANRTWLEEATTHLFISNKWGSIVQCYGLTKDQNDNFMLVMNYMDIDLRRYLRQNQNQITWKTKIQIVFEIVKALCRIHEENSVHRDLHSGNILYSKERNDWYISDLGFCGPANKPLKSVYGNLPYIAPEVIFKNDYTFKSDIYSVGILMWEVLAEQPPFSNCKHGYDLAVNITNGIRPKILPGTPPIYKILMEECWDADPDKRPDIHTLWEKVENINKLLHENSDQWKNINIEMHTNTGNEMVFSNSKIFTFHDIPKPKNATEEEQEAYYTSQFNLHISDFPDDI</sequence>
<dbReference type="Pfam" id="PF07714">
    <property type="entry name" value="PK_Tyr_Ser-Thr"/>
    <property type="match status" value="1"/>
</dbReference>
<accession>A0A2Z6S9L3</accession>
<keyword evidence="4" id="KW-1185">Reference proteome</keyword>
<dbReference type="EMBL" id="BEXD01004171">
    <property type="protein sequence ID" value="GBC07815.1"/>
    <property type="molecule type" value="Genomic_DNA"/>
</dbReference>
<organism evidence="2 4">
    <name type="scientific">Rhizophagus clarus</name>
    <dbReference type="NCBI Taxonomy" id="94130"/>
    <lineage>
        <taxon>Eukaryota</taxon>
        <taxon>Fungi</taxon>
        <taxon>Fungi incertae sedis</taxon>
        <taxon>Mucoromycota</taxon>
        <taxon>Glomeromycotina</taxon>
        <taxon>Glomeromycetes</taxon>
        <taxon>Glomerales</taxon>
        <taxon>Glomeraceae</taxon>
        <taxon>Rhizophagus</taxon>
    </lineage>
</organism>
<proteinExistence type="predicted"/>